<evidence type="ECO:0000313" key="2">
    <source>
        <dbReference type="EMBL" id="URD67561.1"/>
    </source>
</evidence>
<organism evidence="2 3">
    <name type="scientific">Conchiformibius steedae DSM 2580</name>
    <dbReference type="NCBI Taxonomy" id="1121352"/>
    <lineage>
        <taxon>Bacteria</taxon>
        <taxon>Pseudomonadati</taxon>
        <taxon>Pseudomonadota</taxon>
        <taxon>Betaproteobacteria</taxon>
        <taxon>Neisseriales</taxon>
        <taxon>Neisseriaceae</taxon>
        <taxon>Conchiformibius</taxon>
    </lineage>
</organism>
<proteinExistence type="predicted"/>
<protein>
    <submittedName>
        <fullName evidence="2">DMT family transporter</fullName>
    </submittedName>
</protein>
<dbReference type="InterPro" id="IPR006750">
    <property type="entry name" value="YdcZ"/>
</dbReference>
<keyword evidence="1" id="KW-0812">Transmembrane</keyword>
<dbReference type="EMBL" id="CP097501">
    <property type="protein sequence ID" value="URD67561.1"/>
    <property type="molecule type" value="Genomic_DNA"/>
</dbReference>
<keyword evidence="1" id="KW-0472">Membrane</keyword>
<dbReference type="Pfam" id="PF04657">
    <property type="entry name" value="DMT_YdcZ"/>
    <property type="match status" value="1"/>
</dbReference>
<evidence type="ECO:0000256" key="1">
    <source>
        <dbReference type="SAM" id="Phobius"/>
    </source>
</evidence>
<dbReference type="GO" id="GO:0005886">
    <property type="term" value="C:plasma membrane"/>
    <property type="evidence" value="ECO:0007669"/>
    <property type="project" value="TreeGrafter"/>
</dbReference>
<feature type="transmembrane region" description="Helical" evidence="1">
    <location>
        <begin position="28"/>
        <end position="48"/>
    </location>
</feature>
<name>A0AAE9HYM4_9NEIS</name>
<dbReference type="AlphaFoldDB" id="A0AAE9HYM4"/>
<dbReference type="Proteomes" id="UP001056819">
    <property type="component" value="Chromosome"/>
</dbReference>
<reference evidence="2" key="1">
    <citation type="submission" date="2022-05" db="EMBL/GenBank/DDBJ databases">
        <title>Alysiella filiformis genome sequencing.</title>
        <authorList>
            <person name="Viehboeck T."/>
        </authorList>
    </citation>
    <scope>NUCLEOTIDE SEQUENCE</scope>
    <source>
        <strain evidence="2">DSM 2580</strain>
    </source>
</reference>
<dbReference type="RefSeq" id="WP_220458625.1">
    <property type="nucleotide sequence ID" value="NZ_CP097501.1"/>
</dbReference>
<sequence>MGGTLASLVLVLVFGGGIKPPDVQHAQWWHWLTGVLGSAYIVLMFVAAPKIGSANTLLWVFVGQMVFATALAHFGFFGFGA</sequence>
<keyword evidence="1" id="KW-1133">Transmembrane helix</keyword>
<accession>A0AAE9HYM4</accession>
<evidence type="ECO:0000313" key="3">
    <source>
        <dbReference type="Proteomes" id="UP001056819"/>
    </source>
</evidence>
<dbReference type="PANTHER" id="PTHR34821">
    <property type="entry name" value="INNER MEMBRANE PROTEIN YDCZ"/>
    <property type="match status" value="1"/>
</dbReference>
<feature type="transmembrane region" description="Helical" evidence="1">
    <location>
        <begin position="57"/>
        <end position="79"/>
    </location>
</feature>
<gene>
    <name evidence="2" type="ORF">LNQ82_10370</name>
</gene>
<dbReference type="PANTHER" id="PTHR34821:SF2">
    <property type="entry name" value="INNER MEMBRANE PROTEIN YDCZ"/>
    <property type="match status" value="1"/>
</dbReference>